<dbReference type="InterPro" id="IPR050057">
    <property type="entry name" value="Prokaryotic/Mito_RF"/>
</dbReference>
<evidence type="ECO:0000313" key="5">
    <source>
        <dbReference type="EMBL" id="KAI2663974.1"/>
    </source>
</evidence>
<dbReference type="Gene3D" id="3.30.160.20">
    <property type="match status" value="1"/>
</dbReference>
<evidence type="ECO:0000313" key="6">
    <source>
        <dbReference type="Proteomes" id="UP000830375"/>
    </source>
</evidence>
<dbReference type="Pfam" id="PF03462">
    <property type="entry name" value="PCRF"/>
    <property type="match status" value="1"/>
</dbReference>
<dbReference type="InterPro" id="IPR000352">
    <property type="entry name" value="Pep_chain_release_fac_I"/>
</dbReference>
<gene>
    <name evidence="5" type="ORF">H4Q32_012617</name>
</gene>
<evidence type="ECO:0000259" key="4">
    <source>
        <dbReference type="PROSITE" id="PS00745"/>
    </source>
</evidence>
<comment type="caution">
    <text evidence="5">The sequence shown here is derived from an EMBL/GenBank/DDBJ whole genome shotgun (WGS) entry which is preliminary data.</text>
</comment>
<dbReference type="Gene3D" id="6.10.140.1950">
    <property type="match status" value="1"/>
</dbReference>
<dbReference type="PANTHER" id="PTHR43804">
    <property type="entry name" value="LD18447P"/>
    <property type="match status" value="1"/>
</dbReference>
<evidence type="ECO:0000256" key="2">
    <source>
        <dbReference type="ARBA" id="ARBA00022917"/>
    </source>
</evidence>
<dbReference type="Gene3D" id="3.30.70.1660">
    <property type="match status" value="1"/>
</dbReference>
<keyword evidence="6" id="KW-1185">Reference proteome</keyword>
<protein>
    <submittedName>
        <fullName evidence="5">Peptide chain release factor 1, mitochondrial</fullName>
    </submittedName>
</protein>
<feature type="region of interest" description="Disordered" evidence="3">
    <location>
        <begin position="484"/>
        <end position="503"/>
    </location>
</feature>
<reference evidence="5 6" key="1">
    <citation type="submission" date="2022-01" db="EMBL/GenBank/DDBJ databases">
        <title>A high-quality chromosome-level genome assembly of rohu carp, Labeo rohita.</title>
        <authorList>
            <person name="Arick M.A. II"/>
            <person name="Hsu C.-Y."/>
            <person name="Magbanua Z."/>
            <person name="Pechanova O."/>
            <person name="Grover C."/>
            <person name="Miller E."/>
            <person name="Thrash A."/>
            <person name="Ezzel L."/>
            <person name="Alam S."/>
            <person name="Benzie J."/>
            <person name="Hamilton M."/>
            <person name="Karsi A."/>
            <person name="Lawrence M.L."/>
            <person name="Peterson D.G."/>
        </authorList>
    </citation>
    <scope>NUCLEOTIDE SEQUENCE [LARGE SCALE GENOMIC DNA]</scope>
    <source>
        <strain evidence="6">BAU-BD-2019</strain>
        <tissue evidence="5">Blood</tissue>
    </source>
</reference>
<dbReference type="EMBL" id="JACTAM010000006">
    <property type="protein sequence ID" value="KAI2663974.1"/>
    <property type="molecule type" value="Genomic_DNA"/>
</dbReference>
<keyword evidence="2" id="KW-0648">Protein biosynthesis</keyword>
<dbReference type="SUPFAM" id="SSF75620">
    <property type="entry name" value="Release factor"/>
    <property type="match status" value="1"/>
</dbReference>
<evidence type="ECO:0000256" key="3">
    <source>
        <dbReference type="SAM" id="MobiDB-lite"/>
    </source>
</evidence>
<accession>A0ABQ8MMD8</accession>
<dbReference type="Pfam" id="PF00472">
    <property type="entry name" value="RF-1"/>
    <property type="match status" value="1"/>
</dbReference>
<dbReference type="PROSITE" id="PS00745">
    <property type="entry name" value="RF_PROK_I"/>
    <property type="match status" value="1"/>
</dbReference>
<sequence length="562" mass="63957">MSVVCSVRYLCDVSSAVQQEGHSGHELNESDHSHCREHARVPGVHPDTDSSSRSDSDHCCVCRKVVLTDDPVLGGARMRCSCTDRHLESRYSGAVRLMAALWRLVMRLSPRVQTVRLCRSNGHKTDDLLKNDAVQRHIKRVIDEQTGISSRLESGQMTESDRRALNLRLVEVSKVVKAFERTQLALRELTEIQTLIHNTRDGDQQMLSLLRDEQEELSRKVEMLNKEVCTNVSFHHCLTNGCEWVPSESKQLITTPQVIHTTPVHQLIETLVPADDLDSRSVILEVAAGRTTGGDICQQFTREMFDMYQGFSSYKQWDFELFNYTPADYGRLRYPSCSLSLRRAWLMVCCVTSGGLHHAAVRISGESVYRWLKFEGGTHRVQRIPEVGLSSRMQRIHTGTMTVIVLPQPRDVDIHIAAKDLRIDTFRSRGAGGQSVNTTDSAVRVVHLPTGTVAECQQFRSQLQNRDTALRVLRARLYQSTVGQQREQTHAARRQQVGTRSQSERIRTYNFSQDRVTDHRIGYVTRDIKEFMRGGEALEEVLRLLQENQEREALLKLVQNIS</sequence>
<evidence type="ECO:0000256" key="1">
    <source>
        <dbReference type="ARBA" id="ARBA00010835"/>
    </source>
</evidence>
<feature type="domain" description="Prokaryotic-type class I peptide chain release factors" evidence="4">
    <location>
        <begin position="427"/>
        <end position="443"/>
    </location>
</feature>
<dbReference type="PANTHER" id="PTHR43804:SF1">
    <property type="entry name" value="PEPTIDE CHAIN RELEASE FACTOR 1, MITOCHONDRIAL"/>
    <property type="match status" value="1"/>
</dbReference>
<name>A0ABQ8MMD8_LABRO</name>
<organism evidence="5 6">
    <name type="scientific">Labeo rohita</name>
    <name type="common">Indian major carp</name>
    <name type="synonym">Cyprinus rohita</name>
    <dbReference type="NCBI Taxonomy" id="84645"/>
    <lineage>
        <taxon>Eukaryota</taxon>
        <taxon>Metazoa</taxon>
        <taxon>Chordata</taxon>
        <taxon>Craniata</taxon>
        <taxon>Vertebrata</taxon>
        <taxon>Euteleostomi</taxon>
        <taxon>Actinopterygii</taxon>
        <taxon>Neopterygii</taxon>
        <taxon>Teleostei</taxon>
        <taxon>Ostariophysi</taxon>
        <taxon>Cypriniformes</taxon>
        <taxon>Cyprinidae</taxon>
        <taxon>Labeoninae</taxon>
        <taxon>Labeonini</taxon>
        <taxon>Labeo</taxon>
    </lineage>
</organism>
<dbReference type="Proteomes" id="UP000830375">
    <property type="component" value="Unassembled WGS sequence"/>
</dbReference>
<dbReference type="SMART" id="SM00937">
    <property type="entry name" value="PCRF"/>
    <property type="match status" value="1"/>
</dbReference>
<dbReference type="InterPro" id="IPR045853">
    <property type="entry name" value="Pep_chain_release_fac_I_sf"/>
</dbReference>
<proteinExistence type="inferred from homology"/>
<comment type="similarity">
    <text evidence="1">Belongs to the prokaryotic/mitochondrial release factor family.</text>
</comment>
<dbReference type="InterPro" id="IPR005139">
    <property type="entry name" value="PCRF"/>
</dbReference>